<organism evidence="1 2">
    <name type="scientific">Phlebia brevispora</name>
    <dbReference type="NCBI Taxonomy" id="194682"/>
    <lineage>
        <taxon>Eukaryota</taxon>
        <taxon>Fungi</taxon>
        <taxon>Dikarya</taxon>
        <taxon>Basidiomycota</taxon>
        <taxon>Agaricomycotina</taxon>
        <taxon>Agaricomycetes</taxon>
        <taxon>Polyporales</taxon>
        <taxon>Meruliaceae</taxon>
        <taxon>Phlebia</taxon>
    </lineage>
</organism>
<comment type="caution">
    <text evidence="1">The sequence shown here is derived from an EMBL/GenBank/DDBJ whole genome shotgun (WGS) entry which is preliminary data.</text>
</comment>
<accession>A0ACC1TEP6</accession>
<evidence type="ECO:0000313" key="1">
    <source>
        <dbReference type="EMBL" id="KAJ3559325.1"/>
    </source>
</evidence>
<protein>
    <submittedName>
        <fullName evidence="1">Uncharacterized protein</fullName>
    </submittedName>
</protein>
<evidence type="ECO:0000313" key="2">
    <source>
        <dbReference type="Proteomes" id="UP001148662"/>
    </source>
</evidence>
<dbReference type="Proteomes" id="UP001148662">
    <property type="component" value="Unassembled WGS sequence"/>
</dbReference>
<name>A0ACC1TEP6_9APHY</name>
<reference evidence="1" key="1">
    <citation type="submission" date="2022-07" db="EMBL/GenBank/DDBJ databases">
        <title>Genome Sequence of Phlebia brevispora.</title>
        <authorList>
            <person name="Buettner E."/>
        </authorList>
    </citation>
    <scope>NUCLEOTIDE SEQUENCE</scope>
    <source>
        <strain evidence="1">MPL23</strain>
    </source>
</reference>
<dbReference type="EMBL" id="JANHOG010000032">
    <property type="protein sequence ID" value="KAJ3559325.1"/>
    <property type="molecule type" value="Genomic_DNA"/>
</dbReference>
<sequence length="780" mass="87824">MTLSHGAAAAKCKRSISLVQKCPVRIHKPTEKAVAAAAEASSALQSRKAIVRTEEEEELLHVDDEVIHIPSDSESTRTGPSSEAGDDAATEDDNEPATEDDEAKLTRSGRLRFMSSSDCGHVLTMSEVDLVIASFARSLTAVKPYGVAALGHSGSITSAFAKQGARTKVVTYSMRQHTHPQIKAEVVHWVYESYRPFSIVKDRGFLCLMKTSRPEIYMPSPSTMFQDVKHVFVKSRARLAKVLQSEGDQEGETTTALLDMIEVPESHTGQKLAEVFKSTLEEFGIMDKFLTVMLDNTSNNKSMVMKLEVSIPAFSGLSHMIRCFTHTVNLAAKAVMHQFDVPKAKADAALSEAEKALREMMEGIQLDDIVYNDDDKDDEGWEIEDDDEEGALDKEDLSDDEQEELEVSLMPAHMVLAKLRKLSYSIVNSSIILLPAWYRALCDFGFEPEAMPRDVATCWNSTYKMLSYTVDHWIAIARLTEDHKNNLCQFELDNDEWEVVEQLRDVLKIFYNATLFFSCAGPSITKVIPAMDKLDEHLTDDSLNMNYKPCIRAAANMGKKIINKYYSKTDDSHVYQVAMILHPEYRLHYFKKAGWQPTWIEAARQLALDIYMQNYATSATEKASSSTGHDLTSSRFSEDGTKNMFDNFELSSESDSDVTEDHFNELEVYLSWKTEKVKDPVQWWIDHRSMYLHLSRMALDYLTIPATSVEVERVFSKGRLVLSHVRNQLSAQSTQALMCVRNWSRLGLVKELDVLAETVKKDMKGKKALLLPGWDAITVG</sequence>
<gene>
    <name evidence="1" type="ORF">NM688_g412</name>
</gene>
<proteinExistence type="predicted"/>
<keyword evidence="2" id="KW-1185">Reference proteome</keyword>